<protein>
    <submittedName>
        <fullName evidence="1">Uncharacterized protein</fullName>
    </submittedName>
</protein>
<dbReference type="InParanoid" id="A0A165HW86"/>
<gene>
    <name evidence="1" type="ORF">EXIGLDRAFT_836346</name>
</gene>
<dbReference type="Proteomes" id="UP000077266">
    <property type="component" value="Unassembled WGS sequence"/>
</dbReference>
<keyword evidence="2" id="KW-1185">Reference proteome</keyword>
<organism evidence="1 2">
    <name type="scientific">Exidia glandulosa HHB12029</name>
    <dbReference type="NCBI Taxonomy" id="1314781"/>
    <lineage>
        <taxon>Eukaryota</taxon>
        <taxon>Fungi</taxon>
        <taxon>Dikarya</taxon>
        <taxon>Basidiomycota</taxon>
        <taxon>Agaricomycotina</taxon>
        <taxon>Agaricomycetes</taxon>
        <taxon>Auriculariales</taxon>
        <taxon>Exidiaceae</taxon>
        <taxon>Exidia</taxon>
    </lineage>
</organism>
<name>A0A165HW86_EXIGL</name>
<dbReference type="AlphaFoldDB" id="A0A165HW86"/>
<evidence type="ECO:0000313" key="2">
    <source>
        <dbReference type="Proteomes" id="UP000077266"/>
    </source>
</evidence>
<reference evidence="1 2" key="1">
    <citation type="journal article" date="2016" name="Mol. Biol. Evol.">
        <title>Comparative Genomics of Early-Diverging Mushroom-Forming Fungi Provides Insights into the Origins of Lignocellulose Decay Capabilities.</title>
        <authorList>
            <person name="Nagy L.G."/>
            <person name="Riley R."/>
            <person name="Tritt A."/>
            <person name="Adam C."/>
            <person name="Daum C."/>
            <person name="Floudas D."/>
            <person name="Sun H."/>
            <person name="Yadav J.S."/>
            <person name="Pangilinan J."/>
            <person name="Larsson K.H."/>
            <person name="Matsuura K."/>
            <person name="Barry K."/>
            <person name="Labutti K."/>
            <person name="Kuo R."/>
            <person name="Ohm R.A."/>
            <person name="Bhattacharya S.S."/>
            <person name="Shirouzu T."/>
            <person name="Yoshinaga Y."/>
            <person name="Martin F.M."/>
            <person name="Grigoriev I.V."/>
            <person name="Hibbett D.S."/>
        </authorList>
    </citation>
    <scope>NUCLEOTIDE SEQUENCE [LARGE SCALE GENOMIC DNA]</scope>
    <source>
        <strain evidence="1 2">HHB12029</strain>
    </source>
</reference>
<proteinExistence type="predicted"/>
<sequence>MPAQLYAAEPFWKMENAFHVKDTDGSVHPFNLADPTTDGGELSRNLFEETAVAPPPLSKTLSGTSVSSRIGDVGYLDPWTQRFTVLFNAFDPARTGARTTLRTARSVSDPFFSVPPTWQDKLRNTLQRSRSRTPEEPALTSSMRRGRVNVVELSAPMKAALLKWFEYYIYEILFVYETSEHWLWGVESIMIRTGGVEVLSNASGSSSGSESSFELQAVSGLDELCCRRFAVEMFGKLVWPKEWESASKDSLLEPVTVA</sequence>
<evidence type="ECO:0000313" key="1">
    <source>
        <dbReference type="EMBL" id="KZV92546.1"/>
    </source>
</evidence>
<accession>A0A165HW86</accession>
<dbReference type="OrthoDB" id="2884400at2759"/>
<dbReference type="EMBL" id="KV426006">
    <property type="protein sequence ID" value="KZV92546.1"/>
    <property type="molecule type" value="Genomic_DNA"/>
</dbReference>